<evidence type="ECO:0000313" key="2">
    <source>
        <dbReference type="Proteomes" id="UP000008281"/>
    </source>
</evidence>
<gene>
    <name evidence="1" type="ORF">CRE_24861</name>
</gene>
<sequence length="190" mass="22178">MSSTLDISPKQMEKRLCELAYHAQLFREWALKTQRDKGRDLSKMTKIVHVLKSIEFGRLVFQKEERLNSTVVSQRFENLSDEYAILHIRAGAILKDCGTLFKRPSEIPCEDGFTSFLQHYTSRWRTFVDDEQFVVIDDKGETIPLDEVFIVNATKFKRLRDAAKRREEERPSAVDNVQELIDCLNLLHLS</sequence>
<dbReference type="HOGENOM" id="CLU_1429250_0_0_1"/>
<reference evidence="1" key="1">
    <citation type="submission" date="2007-07" db="EMBL/GenBank/DDBJ databases">
        <title>PCAP assembly of the Caenorhabditis remanei genome.</title>
        <authorList>
            <consortium name="The Caenorhabditis remanei Sequencing Consortium"/>
            <person name="Wilson R.K."/>
        </authorList>
    </citation>
    <scope>NUCLEOTIDE SEQUENCE [LARGE SCALE GENOMIC DNA]</scope>
    <source>
        <strain evidence="1">PB4641</strain>
    </source>
</reference>
<dbReference type="OrthoDB" id="5873046at2759"/>
<organism evidence="2">
    <name type="scientific">Caenorhabditis remanei</name>
    <name type="common">Caenorhabditis vulgaris</name>
    <dbReference type="NCBI Taxonomy" id="31234"/>
    <lineage>
        <taxon>Eukaryota</taxon>
        <taxon>Metazoa</taxon>
        <taxon>Ecdysozoa</taxon>
        <taxon>Nematoda</taxon>
        <taxon>Chromadorea</taxon>
        <taxon>Rhabditida</taxon>
        <taxon>Rhabditina</taxon>
        <taxon>Rhabditomorpha</taxon>
        <taxon>Rhabditoidea</taxon>
        <taxon>Rhabditidae</taxon>
        <taxon>Peloderinae</taxon>
        <taxon>Caenorhabditis</taxon>
    </lineage>
</organism>
<keyword evidence="2" id="KW-1185">Reference proteome</keyword>
<dbReference type="STRING" id="31234.E3NLQ1"/>
<name>E3NLQ1_CAERE</name>
<dbReference type="eggNOG" id="ENOG502SR4V">
    <property type="taxonomic scope" value="Eukaryota"/>
</dbReference>
<dbReference type="AlphaFoldDB" id="E3NLQ1"/>
<dbReference type="InParanoid" id="E3NLQ1"/>
<dbReference type="Proteomes" id="UP000008281">
    <property type="component" value="Unassembled WGS sequence"/>
</dbReference>
<protein>
    <submittedName>
        <fullName evidence="1">Uncharacterized protein</fullName>
    </submittedName>
</protein>
<accession>E3NLQ1</accession>
<evidence type="ECO:0000313" key="1">
    <source>
        <dbReference type="EMBL" id="EFP05260.1"/>
    </source>
</evidence>
<proteinExistence type="predicted"/>
<dbReference type="EMBL" id="DS268922">
    <property type="protein sequence ID" value="EFP05260.1"/>
    <property type="molecule type" value="Genomic_DNA"/>
</dbReference>